<feature type="region of interest" description="Disordered" evidence="1">
    <location>
        <begin position="22"/>
        <end position="44"/>
    </location>
</feature>
<organism evidence="2 3">
    <name type="scientific">Prorocentrum cordatum</name>
    <dbReference type="NCBI Taxonomy" id="2364126"/>
    <lineage>
        <taxon>Eukaryota</taxon>
        <taxon>Sar</taxon>
        <taxon>Alveolata</taxon>
        <taxon>Dinophyceae</taxon>
        <taxon>Prorocentrales</taxon>
        <taxon>Prorocentraceae</taxon>
        <taxon>Prorocentrum</taxon>
    </lineage>
</organism>
<keyword evidence="3" id="KW-1185">Reference proteome</keyword>
<dbReference type="Proteomes" id="UP001189429">
    <property type="component" value="Unassembled WGS sequence"/>
</dbReference>
<name>A0ABN9V682_9DINO</name>
<comment type="caution">
    <text evidence="2">The sequence shown here is derived from an EMBL/GenBank/DDBJ whole genome shotgun (WGS) entry which is preliminary data.</text>
</comment>
<dbReference type="EMBL" id="CAUYUJ010016639">
    <property type="protein sequence ID" value="CAK0867399.1"/>
    <property type="molecule type" value="Genomic_DNA"/>
</dbReference>
<feature type="non-terminal residue" evidence="2">
    <location>
        <position position="1"/>
    </location>
</feature>
<evidence type="ECO:0000313" key="2">
    <source>
        <dbReference type="EMBL" id="CAK0867399.1"/>
    </source>
</evidence>
<protein>
    <submittedName>
        <fullName evidence="2">Uncharacterized protein</fullName>
    </submittedName>
</protein>
<accession>A0ABN9V682</accession>
<gene>
    <name evidence="2" type="ORF">PCOR1329_LOCUS54349</name>
</gene>
<sequence length="447" mass="46805">AIMGNACCVKSRSKQGALLAKDGGTVDADEPVGDKTQVETEKSAGASGQKPVYVGCVKEGDYQGLLYFDSGSTGTRPYVFIRRSADASVSEFWQLAWAQEVRQVRIHTCVSSEAHGNEELLRRLRGSPDEEGRLGLLEGLRLSQEFTDYIADAISQAGSIVSSSMQAEAGHGVKFWSNGSALLISDIVVAITGGLRSAVGESPAVLREVDARLTGLLSSRLQQAKGLGGVRLVAKLLPGSEEARCEAAAVRVLSAMQGSASLGGAASGVISMGGASVQVSVNGTSLCIPMGRNRAIEAAHKADGEPGHLDDFRAEFAAARAAALADHLELIESPRTWIAVSGLYYTARDLGIRLEQPLDLAEARAELRARALARESEAGEGEDPAAVDARAGSAACALEVLATLSGLVVFQREWLNPTTNQRLAATVSTGYVVSHLGYAGELPTAVK</sequence>
<proteinExistence type="predicted"/>
<evidence type="ECO:0000313" key="3">
    <source>
        <dbReference type="Proteomes" id="UP001189429"/>
    </source>
</evidence>
<reference evidence="2" key="1">
    <citation type="submission" date="2023-10" db="EMBL/GenBank/DDBJ databases">
        <authorList>
            <person name="Chen Y."/>
            <person name="Shah S."/>
            <person name="Dougan E. K."/>
            <person name="Thang M."/>
            <person name="Chan C."/>
        </authorList>
    </citation>
    <scope>NUCLEOTIDE SEQUENCE [LARGE SCALE GENOMIC DNA]</scope>
</reference>
<feature type="compositionally biased region" description="Basic and acidic residues" evidence="1">
    <location>
        <begin position="32"/>
        <end position="42"/>
    </location>
</feature>
<evidence type="ECO:0000256" key="1">
    <source>
        <dbReference type="SAM" id="MobiDB-lite"/>
    </source>
</evidence>